<feature type="compositionally biased region" description="Acidic residues" evidence="2">
    <location>
        <begin position="309"/>
        <end position="318"/>
    </location>
</feature>
<feature type="active site" evidence="1">
    <location>
        <position position="147"/>
    </location>
</feature>
<evidence type="ECO:0000313" key="3">
    <source>
        <dbReference type="EMBL" id="CUG94108.1"/>
    </source>
</evidence>
<keyword evidence="4" id="KW-1185">Reference proteome</keyword>
<sequence>MSIETARIQALMERMNAKNPVRLGATYEASGPSPSSSLQSTIVVPQRASESSIDRSASSSSQLDSIQVVLNRLQYNFLPQTFFTLEKNRAFYRVAGTAKEILQESLPIRCLEATFLALYLSCPMRDVERFPISFKSRAANTGQTHRHIVLGVKHKGLYGALGLSRSALLMNKPLLYKSIPELLEVYCQCYQQVGHQLISFKLGLFVTHDQYSKIVPCWRFVSLTPTQPFHRIQDCVKTATTVEHFELLLPVMSDQYLKMHTPGHAFVDVAPHTPLLANAPQAFGASVASASSATKPSSAPPQHLTIATDADDDVSDSEENQRRISCVIGMLSPFSPPSLPSSAAATTDLGRSKFSSRLRRVVHENPLETSGMVSSNSTGTATGATGTPTSRRSRTVPASRRPRGPMELTAEPTASSQGASQEPEISDAPLERQPSMGTERANAFLNMMELAPPPAMLSTPSSIRPPLLEGGLTSYGSAAVLRSQPSEPVEPRSAQSFSHSRVTHSSSETERPAPTGGTIVAPQQQHPSTAGGRVVSKQRPAASNNFQQSGGGGGVPPKKPLPKSSSSTSVLRVDI</sequence>
<proteinExistence type="predicted"/>
<feature type="active site" evidence="1">
    <location>
        <position position="164"/>
    </location>
</feature>
<feature type="region of interest" description="Disordered" evidence="2">
    <location>
        <begin position="363"/>
        <end position="434"/>
    </location>
</feature>
<dbReference type="Pfam" id="PF14822">
    <property type="entry name" value="Vasohibin"/>
    <property type="match status" value="1"/>
</dbReference>
<name>A0A0S4JV39_BODSA</name>
<dbReference type="InterPro" id="IPR028131">
    <property type="entry name" value="VASH1"/>
</dbReference>
<feature type="region of interest" description="Disordered" evidence="2">
    <location>
        <begin position="481"/>
        <end position="575"/>
    </location>
</feature>
<evidence type="ECO:0000256" key="1">
    <source>
        <dbReference type="PIRSR" id="PIRSR628131-1"/>
    </source>
</evidence>
<feature type="compositionally biased region" description="Low complexity" evidence="2">
    <location>
        <begin position="374"/>
        <end position="399"/>
    </location>
</feature>
<feature type="compositionally biased region" description="Low complexity" evidence="2">
    <location>
        <begin position="291"/>
        <end position="301"/>
    </location>
</feature>
<dbReference type="VEuPathDB" id="TriTrypDB:BSAL_46535"/>
<dbReference type="OrthoDB" id="9974232at2759"/>
<reference evidence="4" key="1">
    <citation type="submission" date="2015-09" db="EMBL/GenBank/DDBJ databases">
        <authorList>
            <consortium name="Pathogen Informatics"/>
        </authorList>
    </citation>
    <scope>NUCLEOTIDE SEQUENCE [LARGE SCALE GENOMIC DNA]</scope>
    <source>
        <strain evidence="4">Lake Konstanz</strain>
    </source>
</reference>
<feature type="compositionally biased region" description="Low complexity" evidence="2">
    <location>
        <begin position="496"/>
        <end position="506"/>
    </location>
</feature>
<feature type="active site" evidence="1">
    <location>
        <position position="110"/>
    </location>
</feature>
<evidence type="ECO:0000313" key="4">
    <source>
        <dbReference type="Proteomes" id="UP000051952"/>
    </source>
</evidence>
<dbReference type="Proteomes" id="UP000051952">
    <property type="component" value="Unassembled WGS sequence"/>
</dbReference>
<evidence type="ECO:0000256" key="2">
    <source>
        <dbReference type="SAM" id="MobiDB-lite"/>
    </source>
</evidence>
<protein>
    <recommendedName>
        <fullName evidence="5">Vasohibin-like protein</fullName>
    </recommendedName>
</protein>
<gene>
    <name evidence="3" type="ORF">BSAL_46535</name>
</gene>
<dbReference type="GO" id="GO:0005737">
    <property type="term" value="C:cytoplasm"/>
    <property type="evidence" value="ECO:0007669"/>
    <property type="project" value="InterPro"/>
</dbReference>
<dbReference type="AlphaFoldDB" id="A0A0S4JV39"/>
<dbReference type="PANTHER" id="PTHR15750:SF2">
    <property type="entry name" value="VASOHIBIN"/>
    <property type="match status" value="1"/>
</dbReference>
<feature type="region of interest" description="Disordered" evidence="2">
    <location>
        <begin position="291"/>
        <end position="320"/>
    </location>
</feature>
<dbReference type="EMBL" id="CYKH01002220">
    <property type="protein sequence ID" value="CUG94108.1"/>
    <property type="molecule type" value="Genomic_DNA"/>
</dbReference>
<organism evidence="3 4">
    <name type="scientific">Bodo saltans</name>
    <name type="common">Flagellated protozoan</name>
    <dbReference type="NCBI Taxonomy" id="75058"/>
    <lineage>
        <taxon>Eukaryota</taxon>
        <taxon>Discoba</taxon>
        <taxon>Euglenozoa</taxon>
        <taxon>Kinetoplastea</taxon>
        <taxon>Metakinetoplastina</taxon>
        <taxon>Eubodonida</taxon>
        <taxon>Bodonidae</taxon>
        <taxon>Bodo</taxon>
    </lineage>
</organism>
<accession>A0A0S4JV39</accession>
<dbReference type="PANTHER" id="PTHR15750">
    <property type="entry name" value="VASOHIBIN-1-LIKE ISOFORM X2"/>
    <property type="match status" value="1"/>
</dbReference>
<evidence type="ECO:0008006" key="5">
    <source>
        <dbReference type="Google" id="ProtNLM"/>
    </source>
</evidence>